<comment type="caution">
    <text evidence="3">The sequence shown here is derived from an EMBL/GenBank/DDBJ whole genome shotgun (WGS) entry which is preliminary data.</text>
</comment>
<dbReference type="Gene3D" id="3.40.710.10">
    <property type="entry name" value="DD-peptidase/beta-lactamase superfamily"/>
    <property type="match status" value="1"/>
</dbReference>
<dbReference type="SUPFAM" id="SSF56601">
    <property type="entry name" value="beta-lactamase/transpeptidase-like"/>
    <property type="match status" value="1"/>
</dbReference>
<keyword evidence="4" id="KW-1185">Reference proteome</keyword>
<dbReference type="EMBL" id="LDOT01000023">
    <property type="protein sequence ID" value="KLV04145.1"/>
    <property type="molecule type" value="Genomic_DNA"/>
</dbReference>
<dbReference type="PATRIC" id="fig|1195763.3.peg.3450"/>
<feature type="signal peptide" evidence="1">
    <location>
        <begin position="1"/>
        <end position="25"/>
    </location>
</feature>
<accession>A0A0J1GWS7</accession>
<dbReference type="Proteomes" id="UP000036097">
    <property type="component" value="Unassembled WGS sequence"/>
</dbReference>
<reference evidence="3 4" key="1">
    <citation type="submission" date="2015-05" db="EMBL/GenBank/DDBJ databases">
        <title>Photobacterium galathea sp. nov.</title>
        <authorList>
            <person name="Machado H."/>
            <person name="Gram L."/>
        </authorList>
    </citation>
    <scope>NUCLEOTIDE SEQUENCE [LARGE SCALE GENOMIC DNA]</scope>
    <source>
        <strain evidence="3 4">CGMCC 1.12159</strain>
    </source>
</reference>
<dbReference type="InterPro" id="IPR012338">
    <property type="entry name" value="Beta-lactam/transpept-like"/>
</dbReference>
<proteinExistence type="predicted"/>
<dbReference type="AlphaFoldDB" id="A0A0J1GWS7"/>
<dbReference type="Pfam" id="PF00144">
    <property type="entry name" value="Beta-lactamase"/>
    <property type="match status" value="1"/>
</dbReference>
<keyword evidence="1" id="KW-0732">Signal</keyword>
<protein>
    <recommendedName>
        <fullName evidence="2">Beta-lactamase-related domain-containing protein</fullName>
    </recommendedName>
</protein>
<sequence length="441" mass="50457">MIKLKRTTIAGLVALLASTTTPTWASDSLQTNLDDYFNHQRQYGWFNGNVLIAKDSNILYEESFGFADVKHKRELNPQNQFKVGSITKQFTAVAILKLYEEKKLDLNDPVSKYYPQLNKGRDITIKMLLDHTSGLYRDTDWREYKSSCRSNSIINEIVANSKVYTPSLMYNYSHANYYLLGGIIEKVTRQNYSDYVTKEIIRPAGLKDSSLKLTLSVQLAKSYELSGLIDAQITPVGCAGSAGELITTARDLYLWNQALSRGQIISHDTLQMMYEQKLGLTMQEIEGEFYYVNQGKIDGYKALLMQHPKTNTVYIAMSNVFNTNLEMLAADIVRIMKDKTPNHKLKLPKEDKNGWQHRIEVVGNYLDSNGIPLQIVFQDNVLQAKVNQFSIPLTIENKNRVVAHGIDNMIRIKRNQNEIAEEIIFFSRDGRYLSRFARITN</sequence>
<evidence type="ECO:0000313" key="3">
    <source>
        <dbReference type="EMBL" id="KLV04145.1"/>
    </source>
</evidence>
<dbReference type="OrthoDB" id="9799367at2"/>
<dbReference type="STRING" id="1195763.ABT56_16190"/>
<dbReference type="RefSeq" id="WP_047879916.1">
    <property type="nucleotide sequence ID" value="NZ_LDOT01000023.1"/>
</dbReference>
<dbReference type="PANTHER" id="PTHR46825">
    <property type="entry name" value="D-ALANYL-D-ALANINE-CARBOXYPEPTIDASE/ENDOPEPTIDASE AMPH"/>
    <property type="match status" value="1"/>
</dbReference>
<feature type="chain" id="PRO_5005252508" description="Beta-lactamase-related domain-containing protein" evidence="1">
    <location>
        <begin position="26"/>
        <end position="441"/>
    </location>
</feature>
<gene>
    <name evidence="3" type="ORF">ABT56_16190</name>
</gene>
<dbReference type="InterPro" id="IPR050491">
    <property type="entry name" value="AmpC-like"/>
</dbReference>
<feature type="domain" description="Beta-lactamase-related" evidence="2">
    <location>
        <begin position="45"/>
        <end position="326"/>
    </location>
</feature>
<organism evidence="3 4">
    <name type="scientific">Photobacterium aquae</name>
    <dbReference type="NCBI Taxonomy" id="1195763"/>
    <lineage>
        <taxon>Bacteria</taxon>
        <taxon>Pseudomonadati</taxon>
        <taxon>Pseudomonadota</taxon>
        <taxon>Gammaproteobacteria</taxon>
        <taxon>Vibrionales</taxon>
        <taxon>Vibrionaceae</taxon>
        <taxon>Photobacterium</taxon>
    </lineage>
</organism>
<dbReference type="PANTHER" id="PTHR46825:SF9">
    <property type="entry name" value="BETA-LACTAMASE-RELATED DOMAIN-CONTAINING PROTEIN"/>
    <property type="match status" value="1"/>
</dbReference>
<dbReference type="InterPro" id="IPR001466">
    <property type="entry name" value="Beta-lactam-related"/>
</dbReference>
<evidence type="ECO:0000259" key="2">
    <source>
        <dbReference type="Pfam" id="PF00144"/>
    </source>
</evidence>
<name>A0A0J1GWS7_9GAMM</name>
<evidence type="ECO:0000313" key="4">
    <source>
        <dbReference type="Proteomes" id="UP000036097"/>
    </source>
</evidence>
<evidence type="ECO:0000256" key="1">
    <source>
        <dbReference type="SAM" id="SignalP"/>
    </source>
</evidence>